<name>A0ABS6RVG2_9BACT</name>
<evidence type="ECO:0000313" key="2">
    <source>
        <dbReference type="Proteomes" id="UP001196980"/>
    </source>
</evidence>
<dbReference type="Proteomes" id="UP001196980">
    <property type="component" value="Unassembled WGS sequence"/>
</dbReference>
<protein>
    <submittedName>
        <fullName evidence="1">Uncharacterized protein</fullName>
    </submittedName>
</protein>
<reference evidence="1 2" key="1">
    <citation type="journal article" date="2020" name="J Geophys Res Biogeosci">
        <title>Magnetotaxis as an Adaptation to Enable Bacterial Shuttling of Microbial Sulfur and Sulfur Cycling Across Aquatic Oxic#Anoxic Interfaces.</title>
        <authorList>
            <person name="Li J."/>
            <person name="Liu P."/>
            <person name="Wang J."/>
            <person name="Roberts A.P."/>
            <person name="Pan Y."/>
        </authorList>
    </citation>
    <scope>NUCLEOTIDE SEQUENCE [LARGE SCALE GENOMIC DNA]</scope>
    <source>
        <strain evidence="1 2">MYR-1_YQ</strain>
    </source>
</reference>
<comment type="caution">
    <text evidence="1">The sequence shown here is derived from an EMBL/GenBank/DDBJ whole genome shotgun (WGS) entry which is preliminary data.</text>
</comment>
<accession>A0ABS6RVG2</accession>
<keyword evidence="2" id="KW-1185">Reference proteome</keyword>
<dbReference type="RefSeq" id="WP_218251244.1">
    <property type="nucleotide sequence ID" value="NZ_JABXWD010000036.1"/>
</dbReference>
<organism evidence="1 2">
    <name type="scientific">Candidatus Magnetobacterium casense</name>
    <dbReference type="NCBI Taxonomy" id="1455061"/>
    <lineage>
        <taxon>Bacteria</taxon>
        <taxon>Pseudomonadati</taxon>
        <taxon>Nitrospirota</taxon>
        <taxon>Thermodesulfovibrionia</taxon>
        <taxon>Thermodesulfovibrionales</taxon>
        <taxon>Candidatus Magnetobacteriaceae</taxon>
        <taxon>Candidatus Magnetobacterium</taxon>
    </lineage>
</organism>
<evidence type="ECO:0000313" key="1">
    <source>
        <dbReference type="EMBL" id="MBV6340624.1"/>
    </source>
</evidence>
<sequence>MIIEHVKGCDIPTEWAKKLDIEADVIYTVDIDVEKEMPPEEMFREDFIREMETRDRQYHEGKGTLCRTKEESDAFFQEAWGE</sequence>
<gene>
    <name evidence="1" type="ORF">HWQ67_03410</name>
</gene>
<dbReference type="EMBL" id="JABXWD010000036">
    <property type="protein sequence ID" value="MBV6340624.1"/>
    <property type="molecule type" value="Genomic_DNA"/>
</dbReference>
<proteinExistence type="predicted"/>